<name>A0ABP8ZD11_9ACTN</name>
<feature type="transmembrane region" description="Helical" evidence="2">
    <location>
        <begin position="44"/>
        <end position="62"/>
    </location>
</feature>
<feature type="region of interest" description="Disordered" evidence="1">
    <location>
        <begin position="174"/>
        <end position="200"/>
    </location>
</feature>
<dbReference type="Proteomes" id="UP001500822">
    <property type="component" value="Unassembled WGS sequence"/>
</dbReference>
<dbReference type="EMBL" id="BAABIE010000011">
    <property type="protein sequence ID" value="GAA4753089.1"/>
    <property type="molecule type" value="Genomic_DNA"/>
</dbReference>
<keyword evidence="2" id="KW-0472">Membrane</keyword>
<feature type="transmembrane region" description="Helical" evidence="2">
    <location>
        <begin position="20"/>
        <end position="38"/>
    </location>
</feature>
<comment type="caution">
    <text evidence="3">The sequence shown here is derived from an EMBL/GenBank/DDBJ whole genome shotgun (WGS) entry which is preliminary data.</text>
</comment>
<protein>
    <submittedName>
        <fullName evidence="3">Uncharacterized protein</fullName>
    </submittedName>
</protein>
<sequence length="214" mass="22415">MSSQQIEINMTSGASEIVRLVAVILFFGGVGALAWSVADSGYAELAGTGLAVMIVQVVKMLWAKGAVSAPTKDSAAPETFTETRGMLARVAGEYRAWMTGAGMLRIVLLAFTYAIAFLILRAGMVSALTVFKNLYIAAGCAALIGAFIVMPNFLKAYVDPLKKKGVLRPEALAQPAPASAPAPAPTPQPTPAPAPAPAKRVVVRKTIKKENDNV</sequence>
<evidence type="ECO:0000256" key="1">
    <source>
        <dbReference type="SAM" id="MobiDB-lite"/>
    </source>
</evidence>
<accession>A0ABP8ZD11</accession>
<evidence type="ECO:0000313" key="3">
    <source>
        <dbReference type="EMBL" id="GAA4753089.1"/>
    </source>
</evidence>
<dbReference type="RefSeq" id="WP_345313776.1">
    <property type="nucleotide sequence ID" value="NZ_BAABIE010000011.1"/>
</dbReference>
<evidence type="ECO:0000313" key="4">
    <source>
        <dbReference type="Proteomes" id="UP001500822"/>
    </source>
</evidence>
<proteinExistence type="predicted"/>
<keyword evidence="2" id="KW-1133">Transmembrane helix</keyword>
<keyword evidence="4" id="KW-1185">Reference proteome</keyword>
<feature type="compositionally biased region" description="Pro residues" evidence="1">
    <location>
        <begin position="178"/>
        <end position="196"/>
    </location>
</feature>
<feature type="transmembrane region" description="Helical" evidence="2">
    <location>
        <begin position="106"/>
        <end position="128"/>
    </location>
</feature>
<reference evidence="4" key="1">
    <citation type="journal article" date="2019" name="Int. J. Syst. Evol. Microbiol.">
        <title>The Global Catalogue of Microorganisms (GCM) 10K type strain sequencing project: providing services to taxonomists for standard genome sequencing and annotation.</title>
        <authorList>
            <consortium name="The Broad Institute Genomics Platform"/>
            <consortium name="The Broad Institute Genome Sequencing Center for Infectious Disease"/>
            <person name="Wu L."/>
            <person name="Ma J."/>
        </authorList>
    </citation>
    <scope>NUCLEOTIDE SEQUENCE [LARGE SCALE GENOMIC DNA]</scope>
    <source>
        <strain evidence="4">JCM 18077</strain>
    </source>
</reference>
<gene>
    <name evidence="3" type="ORF">GCM10023217_25410</name>
</gene>
<feature type="transmembrane region" description="Helical" evidence="2">
    <location>
        <begin position="134"/>
        <end position="154"/>
    </location>
</feature>
<organism evidence="3 4">
    <name type="scientific">Gordonia alkaliphila</name>
    <dbReference type="NCBI Taxonomy" id="1053547"/>
    <lineage>
        <taxon>Bacteria</taxon>
        <taxon>Bacillati</taxon>
        <taxon>Actinomycetota</taxon>
        <taxon>Actinomycetes</taxon>
        <taxon>Mycobacteriales</taxon>
        <taxon>Gordoniaceae</taxon>
        <taxon>Gordonia</taxon>
    </lineage>
</organism>
<evidence type="ECO:0000256" key="2">
    <source>
        <dbReference type="SAM" id="Phobius"/>
    </source>
</evidence>
<keyword evidence="2" id="KW-0812">Transmembrane</keyword>